<comment type="caution">
    <text evidence="1">The sequence shown here is derived from an EMBL/GenBank/DDBJ whole genome shotgun (WGS) entry which is preliminary data.</text>
</comment>
<evidence type="ECO:0008006" key="3">
    <source>
        <dbReference type="Google" id="ProtNLM"/>
    </source>
</evidence>
<name>A0ABP9WML1_9MICO</name>
<dbReference type="EMBL" id="BAABRR010000022">
    <property type="protein sequence ID" value="GAA5520065.1"/>
    <property type="molecule type" value="Genomic_DNA"/>
</dbReference>
<evidence type="ECO:0000313" key="1">
    <source>
        <dbReference type="EMBL" id="GAA5520065.1"/>
    </source>
</evidence>
<evidence type="ECO:0000313" key="2">
    <source>
        <dbReference type="Proteomes" id="UP001426770"/>
    </source>
</evidence>
<sequence length="2025" mass="211890">MSSGPEWVATGEDPSTEAGWERVDTQLVRYSDGSYRPVAHPGDLVFSGGGNGRVDVVAGVDAEGQPFTLSWEGTVPAPVVEADAIRYVDVLPGIDLVFYVTATGYEQFFVAHDADALERAERLTLTVASPDGDLRKAREEVVVRGSEGDVVAQVSDVAVWDAHSDERRMVPVASMAADDATQASSEPVVAASVTAVADLNVPPTEIEVPAAVAVTDGVATISVDADDVPFSDGDAFPVVIDPSVNLSLTFDTYVSNASTVDKSSETELRVGTWDSGASKYRSYLNVNVSPILGKKVTSATLKLYNWHSWSCTARNWEVWSTSTTSTATRWSNMPAMSVKYDTVSSTKGYSSSCSDGWVSADVTTMAQNWSTGTVTAKGIGVKASSETDNSYWKRFYSGNSASNKPVLSVTYNSYPNTPMGVKVNASAPVAGSTVYTNDPTPTFSVTVSDPDGGNVKGKFSFNGATAVSGSTVASGAVSSYTLPTQANGSSRTVKVWANDGSLDSKASSNPTWSVVVDTVAPGATTISSAQVSHGQWLETPPASISASLAATDAVKFEYKVDGGTVKTVNATSGSAIVTGLPRTNGGHKVEARAIDRAGNTSAWKTLEYGIGTVGITSPTAAYKTTDKVKISADAPPGANGTVKRAVYWRAGGTANGAGYSDATGSTDGWEKIADLPDATAGSSAKADYTWNAAATAASAGKERVPFLMEVQVCFTYTYTNDVLCTWRDDPATHPSVLRIPHAFGNNFPVADAGPGQVSLWTGEFHAGATDAAVPGYMDTLSVSRNYLTFGDGGASSVFGPGWIASFDGPSVGAAGMRVIDNTGVDGTIAFEDGTGSYFTFREPSAGIVAREIGAYAPLDRATIASGAQLTLTGSGTAARLVLTDGNVSTTWSYMASGEWKPLYVDKQVSATAVLRTTYTYDALGRVESIVAPAPEGVDCSTVSSAGCRALEMTYYTAMDAATGAYTGRIASIGYRAWDPDLEAMRTDAVVAYTYDSSGRLARAIDPRSGLGTTYGYTMSGGVLLLTLVAESGLAPWTIEYGTSTQGASSVLRVTRKHWDGTQADVPVARFVYGIDTANPPAASPDIRSAATAWTSEQTATTGFAVFGQGHDPGGSTVASVDSNEWLNASVTFTDAHGRVVNTANYGAGAWQYTASDYDDNDNVEGSLDVSGTTTVASQVTETAPTVDYDNVQSASTRTEYNDSGTRITDIWTPQAYGATTHIHYTYADENPVEAERPLAGAVPNLVWKTDITSERGNSSSVISTYTMTYAGTAWFTGVPSTVTTTGADTAESLSAVTGFDALGRPVLSQEAGSTGADAGTTHTVYYTAGANDLDTACGNQPAWAGEICVTKSLADLPLTRMTRYSMYLDPETIVEGVGNATRTTTTSYLLDGRLESTSVATMGFPGSTPLPSTWHTYDSTTGLQTKTTSGSTAGPGVRTTYDTWGRVQNYVDTDGATTVTTYDMFGNVGSIDDGLQVTTYTYDGTDANGLVERRGLVTGKVVTSSDGQSSYAFAAAYDAMGRLTRQTMPGEIVQLTTYSDAGHVAELSYAFVTDDGETPLLTWSADYDAAGRMTAESTPATGLDPDHVTGFGRTYAYDAFGRLVTVQDQSLLYADPADTSGITPCVTRSYTFDTRGHRLARNTAISDTANVCPAVGTGTSETWTYDNKDRVQTGANGTGSYVYDLFGRQTTIPAVDTAGGVAAGDITLGYYDNDLAHAVSQAGVTTTYSLDAAQRRSIATTVSGAGTSTLVRHYADGSDNPAWAVETDVSGATTTTWYGSAIEGGLGLTVSSEVASLQLADLRGDIALPLTIAADGAVTGVGAYSDYDEYGRLLAGNVAAATGAITYGWLGSHERAADSFGLTLMGVRLYNAQTGLFTSVDPVVGGNETVYGYPADPINKLDTTGALSAWAKAGLWAAALVIAGGAQVFCTASIALRPVCTGFFTGVSSILKALADNNGTLTTKQIVSAFMKGFVAGAFLGASKVVLVRFMKSSLGKRASDWILRKGRGGRMEPAINKFFQWLWY</sequence>
<organism evidence="1 2">
    <name type="scientific">Demequina sediminis</name>
    <dbReference type="NCBI Taxonomy" id="1930058"/>
    <lineage>
        <taxon>Bacteria</taxon>
        <taxon>Bacillati</taxon>
        <taxon>Actinomycetota</taxon>
        <taxon>Actinomycetes</taxon>
        <taxon>Micrococcales</taxon>
        <taxon>Demequinaceae</taxon>
        <taxon>Demequina</taxon>
    </lineage>
</organism>
<dbReference type="NCBIfam" id="NF033679">
    <property type="entry name" value="DNRLRE_dom"/>
    <property type="match status" value="1"/>
</dbReference>
<dbReference type="Proteomes" id="UP001426770">
    <property type="component" value="Unassembled WGS sequence"/>
</dbReference>
<keyword evidence="2" id="KW-1185">Reference proteome</keyword>
<gene>
    <name evidence="1" type="ORF">Lsed01_02526</name>
</gene>
<accession>A0ABP9WML1</accession>
<protein>
    <recommendedName>
        <fullName evidence="3">DNRLRE domain-containing protein</fullName>
    </recommendedName>
</protein>
<reference evidence="1 2" key="1">
    <citation type="submission" date="2024-02" db="EMBL/GenBank/DDBJ databases">
        <title>Lysinimicrobium sediminis NBRC 112286.</title>
        <authorList>
            <person name="Ichikawa N."/>
            <person name="Katano-Makiyama Y."/>
            <person name="Hidaka K."/>
        </authorList>
    </citation>
    <scope>NUCLEOTIDE SEQUENCE [LARGE SCALE GENOMIC DNA]</scope>
    <source>
        <strain evidence="1 2">NBRC 112286</strain>
    </source>
</reference>
<dbReference type="InterPro" id="IPR013783">
    <property type="entry name" value="Ig-like_fold"/>
</dbReference>
<dbReference type="Gene3D" id="2.180.10.10">
    <property type="entry name" value="RHS repeat-associated core"/>
    <property type="match status" value="2"/>
</dbReference>
<dbReference type="Gene3D" id="2.60.40.10">
    <property type="entry name" value="Immunoglobulins"/>
    <property type="match status" value="1"/>
</dbReference>
<proteinExistence type="predicted"/>